<organism evidence="2 3">
    <name type="scientific">Smittium simulii</name>
    <dbReference type="NCBI Taxonomy" id="133385"/>
    <lineage>
        <taxon>Eukaryota</taxon>
        <taxon>Fungi</taxon>
        <taxon>Fungi incertae sedis</taxon>
        <taxon>Zoopagomycota</taxon>
        <taxon>Kickxellomycotina</taxon>
        <taxon>Harpellomycetes</taxon>
        <taxon>Harpellales</taxon>
        <taxon>Legeriomycetaceae</taxon>
        <taxon>Smittium</taxon>
    </lineage>
</organism>
<dbReference type="EMBL" id="MBFR01000768">
    <property type="protein sequence ID" value="PVU85905.1"/>
    <property type="molecule type" value="Genomic_DNA"/>
</dbReference>
<reference evidence="2 3" key="1">
    <citation type="journal article" date="2018" name="MBio">
        <title>Comparative Genomics Reveals the Core Gene Toolbox for the Fungus-Insect Symbiosis.</title>
        <authorList>
            <person name="Wang Y."/>
            <person name="Stata M."/>
            <person name="Wang W."/>
            <person name="Stajich J.E."/>
            <person name="White M.M."/>
            <person name="Moncalvo J.M."/>
        </authorList>
    </citation>
    <scope>NUCLEOTIDE SEQUENCE [LARGE SCALE GENOMIC DNA]</scope>
    <source>
        <strain evidence="2 3">SWE-8-4</strain>
    </source>
</reference>
<keyword evidence="3" id="KW-1185">Reference proteome</keyword>
<comment type="caution">
    <text evidence="2">The sequence shown here is derived from an EMBL/GenBank/DDBJ whole genome shotgun (WGS) entry which is preliminary data.</text>
</comment>
<feature type="chain" id="PRO_5015583090" description="EGF-like domain-containing protein" evidence="1">
    <location>
        <begin position="25"/>
        <end position="893"/>
    </location>
</feature>
<evidence type="ECO:0000313" key="3">
    <source>
        <dbReference type="Proteomes" id="UP000245383"/>
    </source>
</evidence>
<name>A0A2T9Y0P4_9FUNG</name>
<protein>
    <recommendedName>
        <fullName evidence="4">EGF-like domain-containing protein</fullName>
    </recommendedName>
</protein>
<evidence type="ECO:0000313" key="2">
    <source>
        <dbReference type="EMBL" id="PVU85905.1"/>
    </source>
</evidence>
<dbReference type="AlphaFoldDB" id="A0A2T9Y0P4"/>
<proteinExistence type="predicted"/>
<sequence>MIFHKSLLLACDLVLTLLQLSVYANEENPECEQGTAKCASNLRIIYNCVDGQLKLERCGFKEECVSDGSNASCILNGPEYTCEDGAAVCVSYDQSGYYKCTNQKYEFRECEKNQLCVNTGSGAFCYDSRSSCDIYRDINKCNDDLTGFYECVDFKWRFNRCGIDEKCLMGNDNKYKCIYDGPDPVCEKGTAKCNDDQISYDECIDGKLESKKCSPGQKCVANINHIKCLYEGPGYPCEQGTAKCASNLRIIYNCVDGQLKLERCGFKEECVSDGSNASCILNGPEYTCEDGAAVCVSYDQSGYYKCTNQKYEFRECEKNQLCVNTGSGAFCYDSRSSCDIYRDINKCNDDLTGFYEECEKNQLCVNTGSGAFCYDSRSSCDIYRDINKCNDNLTGFYECVDFKWRFNRCGINEKCLMGNDNKYKCIYDGPDPVCEKGTAKCNDDQIGYDECIDGKLESKKCSPGQKCVANMNHIKCLYEGPGYPCEQGTAKCPQNKRHIYNCVDGQLKLERCGFREECVSDGSNASCILNGPEYTCEDGAAVCVSYDQSGYYKCANQKYEFRECEKNQLCVNTGSGAFCYDSRSSCDIYRDINKCNDNLTGFYECVDFKWRFNRCGINEKCLMGNDNKYKCIYDGPDPVCEKGTAKCNDDQIGYDECIDGKLESKKCSPGQKCVANMNHIKCLYERSEYICEEGFSECNQEKTGYNKCVNNKSEFNKCDTGEKCVVNENTARCVNIEPKSECKGNISKCDSDPKIINNCVDGKWIPGRCGYKEKCVTNGNNTNCIYYGPGYICKDGPAICVSDDLSVYYECVNKKYKYRECENLQTCFDDGKGAFCYDSSSSCNTGITKCNDDLTGFYECVNSKWRFKRCGIDEKCLLGNGNKYKCANSLFRL</sequence>
<keyword evidence="1" id="KW-0732">Signal</keyword>
<evidence type="ECO:0000256" key="1">
    <source>
        <dbReference type="SAM" id="SignalP"/>
    </source>
</evidence>
<feature type="signal peptide" evidence="1">
    <location>
        <begin position="1"/>
        <end position="24"/>
    </location>
</feature>
<dbReference type="Proteomes" id="UP000245383">
    <property type="component" value="Unassembled WGS sequence"/>
</dbReference>
<dbReference type="STRING" id="133385.A0A2T9Y0P4"/>
<gene>
    <name evidence="2" type="ORF">BB561_006874</name>
</gene>
<evidence type="ECO:0008006" key="4">
    <source>
        <dbReference type="Google" id="ProtNLM"/>
    </source>
</evidence>
<accession>A0A2T9Y0P4</accession>
<dbReference type="OrthoDB" id="430340at2759"/>